<evidence type="ECO:0000256" key="4">
    <source>
        <dbReference type="PROSITE-ProRule" id="PRU00433"/>
    </source>
</evidence>
<dbReference type="InterPro" id="IPR036909">
    <property type="entry name" value="Cyt_c-like_dom_sf"/>
</dbReference>
<dbReference type="Pfam" id="PF13442">
    <property type="entry name" value="Cytochrome_CBB3"/>
    <property type="match status" value="1"/>
</dbReference>
<dbReference type="RefSeq" id="WP_200505109.1">
    <property type="nucleotide sequence ID" value="NZ_JAEHFX010000002.1"/>
</dbReference>
<evidence type="ECO:0000313" key="7">
    <source>
        <dbReference type="Proteomes" id="UP000644147"/>
    </source>
</evidence>
<keyword evidence="7" id="KW-1185">Reference proteome</keyword>
<keyword evidence="2 4" id="KW-0479">Metal-binding</keyword>
<evidence type="ECO:0000256" key="3">
    <source>
        <dbReference type="ARBA" id="ARBA00023004"/>
    </source>
</evidence>
<sequence length="122" mass="13240">MKKYILGLLLSGTCLFSGCYYDVESELYPKDPNQTCDTLNVGYQARIEPIIKSNCVACHTGSGAGGNVSLDSYQGVRDATINRNLYGAVSHTSNKPMPQGGNKLPDCDINAIKKWIDNGHPQ</sequence>
<organism evidence="6 7">
    <name type="scientific">Adhaeribacter terrigena</name>
    <dbReference type="NCBI Taxonomy" id="2793070"/>
    <lineage>
        <taxon>Bacteria</taxon>
        <taxon>Pseudomonadati</taxon>
        <taxon>Bacteroidota</taxon>
        <taxon>Cytophagia</taxon>
        <taxon>Cytophagales</taxon>
        <taxon>Hymenobacteraceae</taxon>
        <taxon>Adhaeribacter</taxon>
    </lineage>
</organism>
<dbReference type="InterPro" id="IPR009056">
    <property type="entry name" value="Cyt_c-like_dom"/>
</dbReference>
<gene>
    <name evidence="6" type="ORF">I5M27_05150</name>
</gene>
<keyword evidence="3 4" id="KW-0408">Iron</keyword>
<reference evidence="6 7" key="1">
    <citation type="submission" date="2020-12" db="EMBL/GenBank/DDBJ databases">
        <title>Bacterial novel species Adhaeribacter sp. BT258 isolated from soil.</title>
        <authorList>
            <person name="Jung H.-Y."/>
        </authorList>
    </citation>
    <scope>NUCLEOTIDE SEQUENCE [LARGE SCALE GENOMIC DNA]</scope>
    <source>
        <strain evidence="6 7">BT258</strain>
    </source>
</reference>
<protein>
    <submittedName>
        <fullName evidence="6">Cytochrome c</fullName>
    </submittedName>
</protein>
<dbReference type="PROSITE" id="PS51257">
    <property type="entry name" value="PROKAR_LIPOPROTEIN"/>
    <property type="match status" value="1"/>
</dbReference>
<evidence type="ECO:0000256" key="2">
    <source>
        <dbReference type="ARBA" id="ARBA00022723"/>
    </source>
</evidence>
<dbReference type="EMBL" id="JAEHFX010000002">
    <property type="protein sequence ID" value="MBK0402360.1"/>
    <property type="molecule type" value="Genomic_DNA"/>
</dbReference>
<proteinExistence type="predicted"/>
<evidence type="ECO:0000259" key="5">
    <source>
        <dbReference type="PROSITE" id="PS51007"/>
    </source>
</evidence>
<keyword evidence="1 4" id="KW-0349">Heme</keyword>
<comment type="caution">
    <text evidence="6">The sequence shown here is derived from an EMBL/GenBank/DDBJ whole genome shotgun (WGS) entry which is preliminary data.</text>
</comment>
<name>A0ABS1BZ22_9BACT</name>
<evidence type="ECO:0000313" key="6">
    <source>
        <dbReference type="EMBL" id="MBK0402360.1"/>
    </source>
</evidence>
<accession>A0ABS1BZ22</accession>
<dbReference type="Gene3D" id="1.10.760.10">
    <property type="entry name" value="Cytochrome c-like domain"/>
    <property type="match status" value="1"/>
</dbReference>
<feature type="domain" description="Cytochrome c" evidence="5">
    <location>
        <begin position="42"/>
        <end position="120"/>
    </location>
</feature>
<evidence type="ECO:0000256" key="1">
    <source>
        <dbReference type="ARBA" id="ARBA00022617"/>
    </source>
</evidence>
<dbReference type="PROSITE" id="PS51007">
    <property type="entry name" value="CYTC"/>
    <property type="match status" value="1"/>
</dbReference>
<dbReference type="Proteomes" id="UP000644147">
    <property type="component" value="Unassembled WGS sequence"/>
</dbReference>
<dbReference type="SUPFAM" id="SSF46626">
    <property type="entry name" value="Cytochrome c"/>
    <property type="match status" value="1"/>
</dbReference>